<dbReference type="PRINTS" id="PR00111">
    <property type="entry name" value="ABHYDROLASE"/>
</dbReference>
<keyword evidence="2" id="KW-0378">Hydrolase</keyword>
<feature type="domain" description="AB hydrolase-1" evidence="1">
    <location>
        <begin position="21"/>
        <end position="213"/>
    </location>
</feature>
<sequence length="262" mass="28563">MTYAEVNGISLWYEEHGEGAPLVLLHGGFWTIELFGPLLPALAAQGRRVIAVELQGHGHTPDNDRPMRYETLGDDVAALIRHLGLPRADVMGYSLGAGAALRTAIQHPDVVRRLIVAAIPVRRTGWFPEVLAGTAQIGPESAEMMKASPLYAAYERVAPHPESWPVLATKLGDMLRRDYDWTAEAARISARTMLVYADADSVPTTHAAEFYALLGGGLRDAEWDASKRVAHRLAILPGRTHYDLTGDPTLPTLVNDFLSAPD</sequence>
<dbReference type="GO" id="GO:0016787">
    <property type="term" value="F:hydrolase activity"/>
    <property type="evidence" value="ECO:0007669"/>
    <property type="project" value="UniProtKB-KW"/>
</dbReference>
<name>A0ABP5SIV9_9ACTN</name>
<accession>A0ABP5SIV9</accession>
<dbReference type="Gene3D" id="3.40.50.1820">
    <property type="entry name" value="alpha/beta hydrolase"/>
    <property type="match status" value="1"/>
</dbReference>
<gene>
    <name evidence="2" type="ORF">GCM10010170_011120</name>
</gene>
<dbReference type="PANTHER" id="PTHR46331:SF2">
    <property type="entry name" value="VALACYCLOVIR HYDROLASE"/>
    <property type="match status" value="1"/>
</dbReference>
<reference evidence="3" key="1">
    <citation type="journal article" date="2019" name="Int. J. Syst. Evol. Microbiol.">
        <title>The Global Catalogue of Microorganisms (GCM) 10K type strain sequencing project: providing services to taxonomists for standard genome sequencing and annotation.</title>
        <authorList>
            <consortium name="The Broad Institute Genomics Platform"/>
            <consortium name="The Broad Institute Genome Sequencing Center for Infectious Disease"/>
            <person name="Wu L."/>
            <person name="Ma J."/>
        </authorList>
    </citation>
    <scope>NUCLEOTIDE SEQUENCE [LARGE SCALE GENOMIC DNA]</scope>
    <source>
        <strain evidence="3">JCM 3272</strain>
    </source>
</reference>
<dbReference type="InterPro" id="IPR029058">
    <property type="entry name" value="AB_hydrolase_fold"/>
</dbReference>
<proteinExistence type="predicted"/>
<dbReference type="EMBL" id="BAAARV010000007">
    <property type="protein sequence ID" value="GAA2332258.1"/>
    <property type="molecule type" value="Genomic_DNA"/>
</dbReference>
<evidence type="ECO:0000313" key="2">
    <source>
        <dbReference type="EMBL" id="GAA2332258.1"/>
    </source>
</evidence>
<dbReference type="PANTHER" id="PTHR46331">
    <property type="entry name" value="VALACYCLOVIR HYDROLASE"/>
    <property type="match status" value="1"/>
</dbReference>
<keyword evidence="3" id="KW-1185">Reference proteome</keyword>
<protein>
    <submittedName>
        <fullName evidence="2">Alpha/beta hydrolase</fullName>
    </submittedName>
</protein>
<organism evidence="2 3">
    <name type="scientific">Dactylosporangium salmoneum</name>
    <dbReference type="NCBI Taxonomy" id="53361"/>
    <lineage>
        <taxon>Bacteria</taxon>
        <taxon>Bacillati</taxon>
        <taxon>Actinomycetota</taxon>
        <taxon>Actinomycetes</taxon>
        <taxon>Micromonosporales</taxon>
        <taxon>Micromonosporaceae</taxon>
        <taxon>Dactylosporangium</taxon>
    </lineage>
</organism>
<dbReference type="SUPFAM" id="SSF53474">
    <property type="entry name" value="alpha/beta-Hydrolases"/>
    <property type="match status" value="1"/>
</dbReference>
<evidence type="ECO:0000313" key="3">
    <source>
        <dbReference type="Proteomes" id="UP001501444"/>
    </source>
</evidence>
<comment type="caution">
    <text evidence="2">The sequence shown here is derived from an EMBL/GenBank/DDBJ whole genome shotgun (WGS) entry which is preliminary data.</text>
</comment>
<dbReference type="RefSeq" id="WP_344611129.1">
    <property type="nucleotide sequence ID" value="NZ_BAAARV010000007.1"/>
</dbReference>
<dbReference type="Pfam" id="PF00561">
    <property type="entry name" value="Abhydrolase_1"/>
    <property type="match status" value="1"/>
</dbReference>
<dbReference type="InterPro" id="IPR000073">
    <property type="entry name" value="AB_hydrolase_1"/>
</dbReference>
<dbReference type="Proteomes" id="UP001501444">
    <property type="component" value="Unassembled WGS sequence"/>
</dbReference>
<evidence type="ECO:0000259" key="1">
    <source>
        <dbReference type="Pfam" id="PF00561"/>
    </source>
</evidence>